<accession>A0A182JE25</accession>
<dbReference type="VEuPathDB" id="VectorBase:AATE016346"/>
<protein>
    <submittedName>
        <fullName evidence="1">Uncharacterized protein</fullName>
    </submittedName>
</protein>
<proteinExistence type="predicted"/>
<name>A0A182JE25_ANOAO</name>
<dbReference type="AlphaFoldDB" id="A0A182JE25"/>
<dbReference type="EnsemblMetazoa" id="AATE016346-RA">
    <property type="protein sequence ID" value="AATE016346-PA.1"/>
    <property type="gene ID" value="AATE016346"/>
</dbReference>
<sequence>MNSHGSPVQRAGLYQRHHESTPPFTVNVVPTFPAVALDDPSKVVATFLLLLLLLWQGLLTFRVGLRYGYGLLCPNAFDHLPNRFGAVSSVRGTRNITNSNTAVTDLRTTPTVARFPTGCQVERLCIPRRVTERELAGRALSPGLRAGSRLTNVRTQKRKPTGASGKGMPL</sequence>
<organism evidence="1">
    <name type="scientific">Anopheles atroparvus</name>
    <name type="common">European mosquito</name>
    <dbReference type="NCBI Taxonomy" id="41427"/>
    <lineage>
        <taxon>Eukaryota</taxon>
        <taxon>Metazoa</taxon>
        <taxon>Ecdysozoa</taxon>
        <taxon>Arthropoda</taxon>
        <taxon>Hexapoda</taxon>
        <taxon>Insecta</taxon>
        <taxon>Pterygota</taxon>
        <taxon>Neoptera</taxon>
        <taxon>Endopterygota</taxon>
        <taxon>Diptera</taxon>
        <taxon>Nematocera</taxon>
        <taxon>Culicoidea</taxon>
        <taxon>Culicidae</taxon>
        <taxon>Anophelinae</taxon>
        <taxon>Anopheles</taxon>
    </lineage>
</organism>
<reference evidence="1" key="1">
    <citation type="submission" date="2022-08" db="UniProtKB">
        <authorList>
            <consortium name="EnsemblMetazoa"/>
        </authorList>
    </citation>
    <scope>IDENTIFICATION</scope>
    <source>
        <strain evidence="1">EBRO</strain>
    </source>
</reference>
<evidence type="ECO:0000313" key="1">
    <source>
        <dbReference type="EnsemblMetazoa" id="AATE016346-PA.1"/>
    </source>
</evidence>